<evidence type="ECO:0000256" key="1">
    <source>
        <dbReference type="SAM" id="MobiDB-lite"/>
    </source>
</evidence>
<feature type="region of interest" description="Disordered" evidence="1">
    <location>
        <begin position="278"/>
        <end position="307"/>
    </location>
</feature>
<dbReference type="STRING" id="1314781.A0A165MAW3"/>
<feature type="compositionally biased region" description="Acidic residues" evidence="1">
    <location>
        <begin position="543"/>
        <end position="560"/>
    </location>
</feature>
<dbReference type="Proteomes" id="UP000077266">
    <property type="component" value="Unassembled WGS sequence"/>
</dbReference>
<feature type="compositionally biased region" description="Polar residues" evidence="1">
    <location>
        <begin position="409"/>
        <end position="427"/>
    </location>
</feature>
<name>A0A165MAW3_EXIGL</name>
<organism evidence="2 3">
    <name type="scientific">Exidia glandulosa HHB12029</name>
    <dbReference type="NCBI Taxonomy" id="1314781"/>
    <lineage>
        <taxon>Eukaryota</taxon>
        <taxon>Fungi</taxon>
        <taxon>Dikarya</taxon>
        <taxon>Basidiomycota</taxon>
        <taxon>Agaricomycotina</taxon>
        <taxon>Agaricomycetes</taxon>
        <taxon>Auriculariales</taxon>
        <taxon>Exidiaceae</taxon>
        <taxon>Exidia</taxon>
    </lineage>
</organism>
<feature type="compositionally biased region" description="Basic and acidic residues" evidence="1">
    <location>
        <begin position="372"/>
        <end position="382"/>
    </location>
</feature>
<dbReference type="AlphaFoldDB" id="A0A165MAW3"/>
<feature type="compositionally biased region" description="Acidic residues" evidence="1">
    <location>
        <begin position="282"/>
        <end position="293"/>
    </location>
</feature>
<evidence type="ECO:0008006" key="4">
    <source>
        <dbReference type="Google" id="ProtNLM"/>
    </source>
</evidence>
<evidence type="ECO:0000313" key="2">
    <source>
        <dbReference type="EMBL" id="KZV99007.1"/>
    </source>
</evidence>
<reference evidence="2 3" key="1">
    <citation type="journal article" date="2016" name="Mol. Biol. Evol.">
        <title>Comparative Genomics of Early-Diverging Mushroom-Forming Fungi Provides Insights into the Origins of Lignocellulose Decay Capabilities.</title>
        <authorList>
            <person name="Nagy L.G."/>
            <person name="Riley R."/>
            <person name="Tritt A."/>
            <person name="Adam C."/>
            <person name="Daum C."/>
            <person name="Floudas D."/>
            <person name="Sun H."/>
            <person name="Yadav J.S."/>
            <person name="Pangilinan J."/>
            <person name="Larsson K.H."/>
            <person name="Matsuura K."/>
            <person name="Barry K."/>
            <person name="Labutti K."/>
            <person name="Kuo R."/>
            <person name="Ohm R.A."/>
            <person name="Bhattacharya S.S."/>
            <person name="Shirouzu T."/>
            <person name="Yoshinaga Y."/>
            <person name="Martin F.M."/>
            <person name="Grigoriev I.V."/>
            <person name="Hibbett D.S."/>
        </authorList>
    </citation>
    <scope>NUCLEOTIDE SEQUENCE [LARGE SCALE GENOMIC DNA]</scope>
    <source>
        <strain evidence="2 3">HHB12029</strain>
    </source>
</reference>
<protein>
    <recommendedName>
        <fullName evidence="4">Homeobox KN domain-containing protein</fullName>
    </recommendedName>
</protein>
<feature type="region of interest" description="Disordered" evidence="1">
    <location>
        <begin position="330"/>
        <end position="494"/>
    </location>
</feature>
<evidence type="ECO:0000313" key="3">
    <source>
        <dbReference type="Proteomes" id="UP000077266"/>
    </source>
</evidence>
<accession>A0A165MAW3</accession>
<feature type="region of interest" description="Disordered" evidence="1">
    <location>
        <begin position="536"/>
        <end position="561"/>
    </location>
</feature>
<feature type="compositionally biased region" description="Low complexity" evidence="1">
    <location>
        <begin position="334"/>
        <end position="367"/>
    </location>
</feature>
<keyword evidence="3" id="KW-1185">Reference proteome</keyword>
<sequence>MTVPSTDAEIFAALSQCSDMLLRARTSSDPTALEEFANFWSNLSDQIDEAQAKDELSLNTIRRAYDVSGTISVLVQQFSVIDSAGTSLQDSLRENIHTVLSESQPDSDSDADSSESRTTTTLPFAWVKPILEYLLDNIAYPYPSSDEKEQLIDDAFSAGWTVVSLRKLDDWLSMTRLRMGYTALLRSQPVSGDHEILESYVRRVLSDSPLDSQDIPEVTVQEIYDMQRWLLDQFETKAAREQTSKWAYDVVGLVQRMNSSDEDDGGLHIAEEVYDSAHPVDEQEILSDDETQYSDDSSSYSDTDVEPWVDEPLRGIIGTKRKYPGFQGLGFPTSSSLSRSSSSSSLSSRGHSIWSRRSSSGSTSASSVDWEQEQREENDRPTKRCRSSVELPSYDTASPAASPLEDKASQPSPVDASSSDSLLHETTSPCSSSSPPSAQSPEPIPFPSSALFPAESPALVAAGSMQKRKRLASDDEDARPVISKRRRHSAAPPSIPMQHFRALGMIGHLPWDMSPCASSAVELELEAYALDSSPFAHGVAPEPLDDADEEEGEEEEEEGVYDSLVEYSNERMVEEGVEDGTPGTFTWSEMQLHVLDSILSYGARRTPAATPTRNAPLSSPQGFRLDLPSLDDDDLAYLLNIAAGPPMPPPAEMISPPLPSIDGQAFDLDLDVKPPLPESDVDNFVRMLQGWTSASVACPIRLEDPAPFADAEVDKWAFDFLAAASADLMTH</sequence>
<feature type="compositionally biased region" description="Low complexity" evidence="1">
    <location>
        <begin position="428"/>
        <end position="441"/>
    </location>
</feature>
<gene>
    <name evidence="2" type="ORF">EXIGLDRAFT_726493</name>
</gene>
<dbReference type="InParanoid" id="A0A165MAW3"/>
<dbReference type="EMBL" id="KV425913">
    <property type="protein sequence ID" value="KZV99007.1"/>
    <property type="molecule type" value="Genomic_DNA"/>
</dbReference>
<proteinExistence type="predicted"/>